<dbReference type="HAMAP" id="MF_00336">
    <property type="entry name" value="BioD"/>
    <property type="match status" value="1"/>
</dbReference>
<comment type="subunit">
    <text evidence="9">Homodimer.</text>
</comment>
<dbReference type="PANTHER" id="PTHR43210:SF2">
    <property type="entry name" value="ATP-DEPENDENT DETHIOBIOTIN SYNTHETASE BIOD 2"/>
    <property type="match status" value="1"/>
</dbReference>
<dbReference type="Gene3D" id="3.40.50.300">
    <property type="entry name" value="P-loop containing nucleotide triphosphate hydrolases"/>
    <property type="match status" value="1"/>
</dbReference>
<name>A0ABU8I549_9SPHI</name>
<organism evidence="10 11">
    <name type="scientific">Sphingobacterium tenebrionis</name>
    <dbReference type="NCBI Taxonomy" id="3111775"/>
    <lineage>
        <taxon>Bacteria</taxon>
        <taxon>Pseudomonadati</taxon>
        <taxon>Bacteroidota</taxon>
        <taxon>Sphingobacteriia</taxon>
        <taxon>Sphingobacteriales</taxon>
        <taxon>Sphingobacteriaceae</taxon>
        <taxon>Sphingobacterium</taxon>
    </lineage>
</organism>
<comment type="function">
    <text evidence="9">Catalyzes a mechanistically unusual reaction, the ATP-dependent insertion of CO2 between the N7 and N8 nitrogen atoms of 7,8-diaminopelargonic acid (DAPA, also called 7,8-diammoniononanoate) to form a ureido ring.</text>
</comment>
<keyword evidence="11" id="KW-1185">Reference proteome</keyword>
<dbReference type="PANTHER" id="PTHR43210">
    <property type="entry name" value="DETHIOBIOTIN SYNTHETASE"/>
    <property type="match status" value="1"/>
</dbReference>
<reference evidence="10 11" key="1">
    <citation type="submission" date="2024-01" db="EMBL/GenBank/DDBJ databases">
        <title>Sphingobacterium tenebrionis sp. nov., a novel endophyte isolated from tenebrio molitor intestines.</title>
        <authorList>
            <person name="Zhang C."/>
        </authorList>
    </citation>
    <scope>NUCLEOTIDE SEQUENCE [LARGE SCALE GENOMIC DNA]</scope>
    <source>
        <strain evidence="10 11">PU5-4</strain>
    </source>
</reference>
<comment type="caution">
    <text evidence="10">The sequence shown here is derived from an EMBL/GenBank/DDBJ whole genome shotgun (WGS) entry which is preliminary data.</text>
</comment>
<comment type="subcellular location">
    <subcellularLocation>
        <location evidence="9">Cytoplasm</location>
    </subcellularLocation>
</comment>
<dbReference type="EMBL" id="JAYLLN010000016">
    <property type="protein sequence ID" value="MEI5984847.1"/>
    <property type="molecule type" value="Genomic_DNA"/>
</dbReference>
<protein>
    <recommendedName>
        <fullName evidence="9">ATP-dependent dethiobiotin synthetase BioD</fullName>
        <ecNumber evidence="9">6.3.3.3</ecNumber>
    </recommendedName>
    <alternativeName>
        <fullName evidence="9">DTB synthetase</fullName>
        <shortName evidence="9">DTBS</shortName>
    </alternativeName>
    <alternativeName>
        <fullName evidence="9">Dethiobiotin synthase</fullName>
    </alternativeName>
</protein>
<dbReference type="Pfam" id="PF13500">
    <property type="entry name" value="AAA_26"/>
    <property type="match status" value="1"/>
</dbReference>
<evidence type="ECO:0000313" key="11">
    <source>
        <dbReference type="Proteomes" id="UP001363035"/>
    </source>
</evidence>
<keyword evidence="4 9" id="KW-0547">Nucleotide-binding</keyword>
<evidence type="ECO:0000256" key="8">
    <source>
        <dbReference type="ARBA" id="ARBA00047386"/>
    </source>
</evidence>
<evidence type="ECO:0000313" key="10">
    <source>
        <dbReference type="EMBL" id="MEI5984847.1"/>
    </source>
</evidence>
<dbReference type="EC" id="6.3.3.3" evidence="9"/>
<keyword evidence="2 9" id="KW-0436">Ligase</keyword>
<evidence type="ECO:0000256" key="6">
    <source>
        <dbReference type="ARBA" id="ARBA00022840"/>
    </source>
</evidence>
<feature type="active site" evidence="9">
    <location>
        <position position="36"/>
    </location>
</feature>
<evidence type="ECO:0000256" key="4">
    <source>
        <dbReference type="ARBA" id="ARBA00022741"/>
    </source>
</evidence>
<evidence type="ECO:0000256" key="1">
    <source>
        <dbReference type="ARBA" id="ARBA00022490"/>
    </source>
</evidence>
<dbReference type="CDD" id="cd03109">
    <property type="entry name" value="DTBS"/>
    <property type="match status" value="1"/>
</dbReference>
<comment type="pathway">
    <text evidence="9">Cofactor biosynthesis; biotin biosynthesis; biotin from 7,8-diaminononanoate: step 1/2.</text>
</comment>
<comment type="caution">
    <text evidence="9">Lacks conserved residue(s) required for the propagation of feature annotation.</text>
</comment>
<evidence type="ECO:0000256" key="9">
    <source>
        <dbReference type="HAMAP-Rule" id="MF_00336"/>
    </source>
</evidence>
<dbReference type="NCBIfam" id="TIGR00347">
    <property type="entry name" value="bioD"/>
    <property type="match status" value="1"/>
</dbReference>
<feature type="binding site" evidence="9">
    <location>
        <position position="20"/>
    </location>
    <ligand>
        <name>Mg(2+)</name>
        <dbReference type="ChEBI" id="CHEBI:18420"/>
    </ligand>
</feature>
<dbReference type="PIRSF" id="PIRSF006755">
    <property type="entry name" value="DTB_synth"/>
    <property type="match status" value="1"/>
</dbReference>
<keyword evidence="7 9" id="KW-0460">Magnesium</keyword>
<comment type="catalytic activity">
    <reaction evidence="9">
        <text>(7R,8S)-7,8-diammoniononanoate + CO2 + ATP = (4R,5S)-dethiobiotin + ADP + phosphate + 3 H(+)</text>
        <dbReference type="Rhea" id="RHEA:15805"/>
        <dbReference type="ChEBI" id="CHEBI:15378"/>
        <dbReference type="ChEBI" id="CHEBI:16526"/>
        <dbReference type="ChEBI" id="CHEBI:30616"/>
        <dbReference type="ChEBI" id="CHEBI:43474"/>
        <dbReference type="ChEBI" id="CHEBI:149469"/>
        <dbReference type="ChEBI" id="CHEBI:149473"/>
        <dbReference type="ChEBI" id="CHEBI:456216"/>
        <dbReference type="EC" id="6.3.3.3"/>
    </reaction>
</comment>
<dbReference type="SUPFAM" id="SSF52540">
    <property type="entry name" value="P-loop containing nucleoside triphosphate hydrolases"/>
    <property type="match status" value="1"/>
</dbReference>
<evidence type="ECO:0000256" key="5">
    <source>
        <dbReference type="ARBA" id="ARBA00022756"/>
    </source>
</evidence>
<evidence type="ECO:0000256" key="2">
    <source>
        <dbReference type="ARBA" id="ARBA00022598"/>
    </source>
</evidence>
<feature type="binding site" evidence="9">
    <location>
        <position position="47"/>
    </location>
    <ligand>
        <name>ATP</name>
        <dbReference type="ChEBI" id="CHEBI:30616"/>
    </ligand>
</feature>
<proteinExistence type="inferred from homology"/>
<feature type="binding site" evidence="9">
    <location>
        <begin position="16"/>
        <end position="21"/>
    </location>
    <ligand>
        <name>ATP</name>
        <dbReference type="ChEBI" id="CHEBI:30616"/>
    </ligand>
</feature>
<dbReference type="RefSeq" id="WP_336557576.1">
    <property type="nucleotide sequence ID" value="NZ_JAYLLN010000016.1"/>
</dbReference>
<accession>A0ABU8I549</accession>
<feature type="binding site" evidence="9">
    <location>
        <position position="102"/>
    </location>
    <ligand>
        <name>Mg(2+)</name>
        <dbReference type="ChEBI" id="CHEBI:18420"/>
    </ligand>
</feature>
<keyword evidence="6 9" id="KW-0067">ATP-binding</keyword>
<keyword evidence="3 9" id="KW-0479">Metal-binding</keyword>
<dbReference type="InterPro" id="IPR004472">
    <property type="entry name" value="DTB_synth_BioD"/>
</dbReference>
<dbReference type="GO" id="GO:0004141">
    <property type="term" value="F:dethiobiotin synthase activity"/>
    <property type="evidence" value="ECO:0007669"/>
    <property type="project" value="UniProtKB-EC"/>
</dbReference>
<evidence type="ECO:0000256" key="3">
    <source>
        <dbReference type="ARBA" id="ARBA00022723"/>
    </source>
</evidence>
<dbReference type="Proteomes" id="UP001363035">
    <property type="component" value="Unassembled WGS sequence"/>
</dbReference>
<comment type="cofactor">
    <cofactor evidence="9">
        <name>Mg(2+)</name>
        <dbReference type="ChEBI" id="CHEBI:18420"/>
    </cofactor>
</comment>
<sequence>MNIKPRQYFVTGIGTGVGKTICSAMLAQLWQMAYWKPIQSGDLNQSDSMMLNHLLDHKIQIFKERFRLHTAASPHQSAFLDGIEMHLEDFELPNKPIDLLVEGAGGLFVPINDKECIIDLIKKLAIPTILVCRDYLGTINHSLLSIKALENHEIPLHYLVLNGEFNPFSKEILMKHMPEDCRLIQMPELEGLNPAQMQHALSKITIEN</sequence>
<dbReference type="InterPro" id="IPR027417">
    <property type="entry name" value="P-loop_NTPase"/>
</dbReference>
<comment type="catalytic activity">
    <reaction evidence="8">
        <text>(7R,8S)-8-amino-7-(carboxyamino)nonanoate + ATP = (4R,5S)-dethiobiotin + ADP + phosphate + H(+)</text>
        <dbReference type="Rhea" id="RHEA:63684"/>
        <dbReference type="ChEBI" id="CHEBI:15378"/>
        <dbReference type="ChEBI" id="CHEBI:30616"/>
        <dbReference type="ChEBI" id="CHEBI:43474"/>
        <dbReference type="ChEBI" id="CHEBI:149470"/>
        <dbReference type="ChEBI" id="CHEBI:149473"/>
        <dbReference type="ChEBI" id="CHEBI:456216"/>
    </reaction>
</comment>
<feature type="binding site" evidence="9">
    <location>
        <position position="47"/>
    </location>
    <ligand>
        <name>Mg(2+)</name>
        <dbReference type="ChEBI" id="CHEBI:18420"/>
    </ligand>
</feature>
<evidence type="ECO:0000256" key="7">
    <source>
        <dbReference type="ARBA" id="ARBA00022842"/>
    </source>
</evidence>
<feature type="binding site" evidence="9">
    <location>
        <begin position="102"/>
        <end position="105"/>
    </location>
    <ligand>
        <name>ATP</name>
        <dbReference type="ChEBI" id="CHEBI:30616"/>
    </ligand>
</feature>
<feature type="binding site" evidence="9">
    <location>
        <position position="40"/>
    </location>
    <ligand>
        <name>substrate</name>
    </ligand>
</feature>
<gene>
    <name evidence="9 10" type="primary">bioD</name>
    <name evidence="10" type="ORF">VJ786_08030</name>
</gene>
<keyword evidence="5 9" id="KW-0093">Biotin biosynthesis</keyword>
<keyword evidence="1 9" id="KW-0963">Cytoplasm</keyword>
<comment type="similarity">
    <text evidence="9">Belongs to the dethiobiotin synthetase family.</text>
</comment>